<proteinExistence type="predicted"/>
<dbReference type="Proteomes" id="UP000050783">
    <property type="component" value="Unassembled WGS sequence"/>
</dbReference>
<dbReference type="AlphaFoldDB" id="A0A0P1F3A4"/>
<accession>A0A0P1F3A4</accession>
<gene>
    <name evidence="1" type="ORF">RUA4292_02659</name>
</gene>
<name>A0A0P1F3A4_9RHOB</name>
<evidence type="ECO:0000313" key="2">
    <source>
        <dbReference type="Proteomes" id="UP000050783"/>
    </source>
</evidence>
<reference evidence="1 2" key="1">
    <citation type="submission" date="2015-09" db="EMBL/GenBank/DDBJ databases">
        <authorList>
            <consortium name="Swine Surveillance"/>
        </authorList>
    </citation>
    <scope>NUCLEOTIDE SEQUENCE [LARGE SCALE GENOMIC DNA]</scope>
    <source>
        <strain evidence="1 2">CECT 4292</strain>
    </source>
</reference>
<sequence>MSNCENCGVTLIGGPRKKYCGSKCRVTALRKRRRAAGLTADGKPLVTGSSVTESVTTAPVTESVTLDMAERLERQVDLMAEGVDALMKRIEGLENGGQKMLTPSEYKLIRMALHPGGNASEETKSAAWMAFEKLNIEPLTTDELLRVKELHRRTQRFRKSRS</sequence>
<protein>
    <submittedName>
        <fullName evidence="1">Uncharacterized protein</fullName>
    </submittedName>
</protein>
<dbReference type="EMBL" id="CYPU01000039">
    <property type="protein sequence ID" value="CUH48479.1"/>
    <property type="molecule type" value="Genomic_DNA"/>
</dbReference>
<evidence type="ECO:0000313" key="1">
    <source>
        <dbReference type="EMBL" id="CUH48479.1"/>
    </source>
</evidence>
<organism evidence="1 2">
    <name type="scientific">Ruegeria atlantica</name>
    <dbReference type="NCBI Taxonomy" id="81569"/>
    <lineage>
        <taxon>Bacteria</taxon>
        <taxon>Pseudomonadati</taxon>
        <taxon>Pseudomonadota</taxon>
        <taxon>Alphaproteobacteria</taxon>
        <taxon>Rhodobacterales</taxon>
        <taxon>Roseobacteraceae</taxon>
        <taxon>Ruegeria</taxon>
    </lineage>
</organism>